<protein>
    <submittedName>
        <fullName evidence="2">Uncharacterized protein</fullName>
    </submittedName>
</protein>
<name>A0A7G9GNP1_9FIRM</name>
<keyword evidence="3" id="KW-1185">Reference proteome</keyword>
<evidence type="ECO:0000313" key="3">
    <source>
        <dbReference type="Proteomes" id="UP000515856"/>
    </source>
</evidence>
<evidence type="ECO:0000313" key="2">
    <source>
        <dbReference type="EMBL" id="QNM12423.1"/>
    </source>
</evidence>
<keyword evidence="1" id="KW-1133">Transmembrane helix</keyword>
<gene>
    <name evidence="2" type="ORF">H9Q80_00255</name>
</gene>
<organism evidence="2 3">
    <name type="scientific">[Eubacterium] hominis</name>
    <dbReference type="NCBI Taxonomy" id="2764325"/>
    <lineage>
        <taxon>Bacteria</taxon>
        <taxon>Bacillati</taxon>
        <taxon>Bacillota</taxon>
        <taxon>Erysipelotrichia</taxon>
        <taxon>Erysipelotrichales</taxon>
        <taxon>Erysipelotrichaceae</taxon>
        <taxon>Amedibacillus</taxon>
    </lineage>
</organism>
<reference evidence="2 3" key="1">
    <citation type="submission" date="2020-08" db="EMBL/GenBank/DDBJ databases">
        <authorList>
            <person name="Liu C."/>
            <person name="Sun Q."/>
        </authorList>
    </citation>
    <scope>NUCLEOTIDE SEQUENCE [LARGE SCALE GENOMIC DNA]</scope>
    <source>
        <strain evidence="2 3">NSJ-61</strain>
    </source>
</reference>
<dbReference type="EMBL" id="CP060636">
    <property type="protein sequence ID" value="QNM12423.1"/>
    <property type="molecule type" value="Genomic_DNA"/>
</dbReference>
<dbReference type="AlphaFoldDB" id="A0A7G9GNP1"/>
<keyword evidence="1" id="KW-0472">Membrane</keyword>
<proteinExistence type="predicted"/>
<accession>A0A7G9GNP1</accession>
<dbReference type="KEGG" id="ehn:H9Q80_00255"/>
<keyword evidence="1" id="KW-0812">Transmembrane</keyword>
<evidence type="ECO:0000256" key="1">
    <source>
        <dbReference type="SAM" id="Phobius"/>
    </source>
</evidence>
<dbReference type="RefSeq" id="WP_118667138.1">
    <property type="nucleotide sequence ID" value="NZ_CP060636.1"/>
</dbReference>
<feature type="transmembrane region" description="Helical" evidence="1">
    <location>
        <begin position="21"/>
        <end position="43"/>
    </location>
</feature>
<dbReference type="Proteomes" id="UP000515856">
    <property type="component" value="Chromosome"/>
</dbReference>
<sequence>MGAYKIAKWWRKNAWRARVSIYTALVSLPRLLVSIIEALETIYEEFIAWLLWKALNFIFKYRAEEDD</sequence>